<evidence type="ECO:0008006" key="4">
    <source>
        <dbReference type="Google" id="ProtNLM"/>
    </source>
</evidence>
<evidence type="ECO:0000313" key="2">
    <source>
        <dbReference type="EMBL" id="MBN4068825.1"/>
    </source>
</evidence>
<keyword evidence="1" id="KW-0175">Coiled coil</keyword>
<reference evidence="2 3" key="1">
    <citation type="submission" date="2021-02" db="EMBL/GenBank/DDBJ databases">
        <title>Activity-based single-cell genomes from oceanic crustal fluid captures similar information to metagenomic and metatranscriptomic surveys with orders of magnitude less sampling.</title>
        <authorList>
            <person name="D'Angelo T.S."/>
            <person name="Orcutt B.N."/>
        </authorList>
    </citation>
    <scope>NUCLEOTIDE SEQUENCE [LARGE SCALE GENOMIC DNA]</scope>
    <source>
        <strain evidence="2">AH-315-G02</strain>
    </source>
</reference>
<evidence type="ECO:0000313" key="3">
    <source>
        <dbReference type="Proteomes" id="UP000717534"/>
    </source>
</evidence>
<feature type="coiled-coil region" evidence="1">
    <location>
        <begin position="160"/>
        <end position="187"/>
    </location>
</feature>
<accession>A0ABS3AUN6</accession>
<organism evidence="2 3">
    <name type="scientific">Desulfotalea psychrophila</name>
    <dbReference type="NCBI Taxonomy" id="84980"/>
    <lineage>
        <taxon>Bacteria</taxon>
        <taxon>Pseudomonadati</taxon>
        <taxon>Thermodesulfobacteriota</taxon>
        <taxon>Desulfobulbia</taxon>
        <taxon>Desulfobulbales</taxon>
        <taxon>Desulfocapsaceae</taxon>
        <taxon>Desulfotalea</taxon>
    </lineage>
</organism>
<name>A0ABS3AUN6_9BACT</name>
<dbReference type="Proteomes" id="UP000717534">
    <property type="component" value="Unassembled WGS sequence"/>
</dbReference>
<proteinExistence type="predicted"/>
<sequence>MDQSAPNQFRTALTYLLKKEGRGAQTRLADTLNIDRGYLNAIVRGRKSGSEKKRCEIAEYFQMLYEDMLALGRQLLDEGDSAHESTVNKDISTLEISDTSKLPKEILGKNLHPAHGRGSDDIPDRIVRVIEVLNSGTEYADLLAGMIDAFHDTVSTKKKNLSLEKENSDLKADLQATNHRIANLESRPEGEKELMQKSA</sequence>
<gene>
    <name evidence="2" type="ORF">JYU06_04830</name>
</gene>
<protein>
    <recommendedName>
        <fullName evidence="4">HTH cro/C1-type domain-containing protein</fullName>
    </recommendedName>
</protein>
<keyword evidence="3" id="KW-1185">Reference proteome</keyword>
<evidence type="ECO:0000256" key="1">
    <source>
        <dbReference type="SAM" id="Coils"/>
    </source>
</evidence>
<comment type="caution">
    <text evidence="2">The sequence shown here is derived from an EMBL/GenBank/DDBJ whole genome shotgun (WGS) entry which is preliminary data.</text>
</comment>
<dbReference type="EMBL" id="JAFITO010000059">
    <property type="protein sequence ID" value="MBN4068825.1"/>
    <property type="molecule type" value="Genomic_DNA"/>
</dbReference>